<comment type="caution">
    <text evidence="8">The sequence shown here is derived from an EMBL/GenBank/DDBJ whole genome shotgun (WGS) entry which is preliminary data.</text>
</comment>
<protein>
    <submittedName>
        <fullName evidence="8">Glycosyltransferase</fullName>
    </submittedName>
</protein>
<keyword evidence="4" id="KW-0808">Transferase</keyword>
<dbReference type="RefSeq" id="WP_201692766.1">
    <property type="nucleotide sequence ID" value="NZ_JAEQND010000015.1"/>
</dbReference>
<dbReference type="InterPro" id="IPR011050">
    <property type="entry name" value="Pectin_lyase_fold/virulence"/>
</dbReference>
<dbReference type="InterPro" id="IPR029044">
    <property type="entry name" value="Nucleotide-diphossugar_trans"/>
</dbReference>
<evidence type="ECO:0000256" key="3">
    <source>
        <dbReference type="ARBA" id="ARBA00022676"/>
    </source>
</evidence>
<dbReference type="EMBL" id="JAEQND010000015">
    <property type="protein sequence ID" value="MBL0428143.1"/>
    <property type="molecule type" value="Genomic_DNA"/>
</dbReference>
<evidence type="ECO:0000256" key="4">
    <source>
        <dbReference type="ARBA" id="ARBA00022679"/>
    </source>
</evidence>
<dbReference type="Proteomes" id="UP000622707">
    <property type="component" value="Unassembled WGS sequence"/>
</dbReference>
<comment type="subcellular location">
    <subcellularLocation>
        <location evidence="1">Cell membrane</location>
    </subcellularLocation>
</comment>
<organism evidence="8 9">
    <name type="scientific">Ramlibacter alkalitolerans</name>
    <dbReference type="NCBI Taxonomy" id="2039631"/>
    <lineage>
        <taxon>Bacteria</taxon>
        <taxon>Pseudomonadati</taxon>
        <taxon>Pseudomonadota</taxon>
        <taxon>Betaproteobacteria</taxon>
        <taxon>Burkholderiales</taxon>
        <taxon>Comamonadaceae</taxon>
        <taxon>Ramlibacter</taxon>
    </lineage>
</organism>
<sequence length="893" mass="99323">MGRNSRLHALASAVPPVLLYGGAALWLFTWGREELHGIQDEVLILVSVFALWRYGWQLLHYARAAWYAAWHYPRLRATARRVAQARPWPKRIFVVVPSYLEEAWVSQESMPALMTNLLALPCAATVVVAVGSEEDEQVIAAASEPYLREGRIELVFQRQSQGKRIAMGHALRAVARRYDDEPDGVTVFMDGDSWLEPGSLLRVLPFFMAYRDLGAVTTNEQACIPGGSPWYRNWFDLKFGQRQVLFQSHSLSHKVLTLTGRFSVLRTSIVVQEDFLRMMENDTIEHWLHGRFRFLMGDDKSSWFHVLRGGWSMLYLPDVTCVSLESRNEPFLKASVSLPYRWFGNTLRNNPRSLALGPGRTGWFIWFVLLDQRISMWSSLVGIAGAGVLAITKSVLFLPLYLSWAVLVRSVQLVVIAWHGHAVSLRTIPIMLYTQWVGSIVKIKAWHHLADQDWSKGKAKQKSVQARGLRRLVPTWRMAFAYAAFALAVLLTHSALRLPGTELFAAQSAPAEVIDAGRGKGGVRPDDGQDDAAALQALIDRQPPGPITLRLPAGQLDFMQPLVIRRDEVTLVGAGRERTRIVSHVGAPQSAVIRVEGQPGPRVGYLARPLAAGDTLLKIATPAPFEAGSLVWLKQANDDALFRQLGSQQWRREYPFLRQALVKVAGRDEGGLRLSAPTGLDFDAGRTEVLRVRPVRGVRLADFTIEQRAPGRDIASLRHVYENAVPAVAVDAISLFWTDDAQVERVTVLNAGRHPVSIEQSHGFTVRDCLLDGAWNKGDGGSGYLRIARSYRGTVEHCTVRNIRHIALQWSSAFNALRDIDTEVDVNFHGGNSHHNTVRDVRFAIPPEHKWGPVFQTPKDARWAPPDGPGNTVVSAATTASTAPAGRAASPAR</sequence>
<accession>A0ABS1JV98</accession>
<dbReference type="Gene3D" id="2.160.20.10">
    <property type="entry name" value="Single-stranded right-handed beta-helix, Pectin lyase-like"/>
    <property type="match status" value="1"/>
</dbReference>
<proteinExistence type="predicted"/>
<keyword evidence="7" id="KW-0812">Transmembrane</keyword>
<feature type="transmembrane region" description="Helical" evidence="7">
    <location>
        <begin position="479"/>
        <end position="496"/>
    </location>
</feature>
<gene>
    <name evidence="8" type="ORF">JI746_23760</name>
</gene>
<keyword evidence="7" id="KW-1133">Transmembrane helix</keyword>
<evidence type="ECO:0000313" key="9">
    <source>
        <dbReference type="Proteomes" id="UP000622707"/>
    </source>
</evidence>
<evidence type="ECO:0000256" key="7">
    <source>
        <dbReference type="SAM" id="Phobius"/>
    </source>
</evidence>
<name>A0ABS1JV98_9BURK</name>
<keyword evidence="5 7" id="KW-0472">Membrane</keyword>
<evidence type="ECO:0000256" key="2">
    <source>
        <dbReference type="ARBA" id="ARBA00022475"/>
    </source>
</evidence>
<dbReference type="Pfam" id="PF13641">
    <property type="entry name" value="Glyco_tranf_2_3"/>
    <property type="match status" value="1"/>
</dbReference>
<feature type="transmembrane region" description="Helical" evidence="7">
    <location>
        <begin position="374"/>
        <end position="392"/>
    </location>
</feature>
<dbReference type="PANTHER" id="PTHR22913:SF12">
    <property type="entry name" value="MANNURONAN SYNTHASE"/>
    <property type="match status" value="1"/>
</dbReference>
<keyword evidence="9" id="KW-1185">Reference proteome</keyword>
<evidence type="ECO:0000256" key="5">
    <source>
        <dbReference type="ARBA" id="ARBA00023136"/>
    </source>
</evidence>
<reference evidence="8 9" key="1">
    <citation type="journal article" date="2017" name="Int. J. Syst. Evol. Microbiol.">
        <title>Ramlibacter alkalitolerans sp. nov., alkali-tolerant bacterium isolated from soil of ginseng.</title>
        <authorList>
            <person name="Lee D.H."/>
            <person name="Cha C.J."/>
        </authorList>
    </citation>
    <scope>NUCLEOTIDE SEQUENCE [LARGE SCALE GENOMIC DNA]</scope>
    <source>
        <strain evidence="8 9">KACC 19305</strain>
    </source>
</reference>
<feature type="compositionally biased region" description="Low complexity" evidence="6">
    <location>
        <begin position="875"/>
        <end position="893"/>
    </location>
</feature>
<dbReference type="SUPFAM" id="SSF53448">
    <property type="entry name" value="Nucleotide-diphospho-sugar transferases"/>
    <property type="match status" value="1"/>
</dbReference>
<keyword evidence="3" id="KW-0328">Glycosyltransferase</keyword>
<keyword evidence="2" id="KW-1003">Cell membrane</keyword>
<dbReference type="InterPro" id="IPR012334">
    <property type="entry name" value="Pectin_lyas_fold"/>
</dbReference>
<feature type="transmembrane region" description="Helical" evidence="7">
    <location>
        <begin position="7"/>
        <end position="30"/>
    </location>
</feature>
<evidence type="ECO:0000313" key="8">
    <source>
        <dbReference type="EMBL" id="MBL0428143.1"/>
    </source>
</evidence>
<evidence type="ECO:0000256" key="1">
    <source>
        <dbReference type="ARBA" id="ARBA00004236"/>
    </source>
</evidence>
<dbReference type="PANTHER" id="PTHR22913">
    <property type="entry name" value="HYALURONAN SYNTHASE"/>
    <property type="match status" value="1"/>
</dbReference>
<feature type="region of interest" description="Disordered" evidence="6">
    <location>
        <begin position="857"/>
        <end position="893"/>
    </location>
</feature>
<dbReference type="Gene3D" id="3.90.550.10">
    <property type="entry name" value="Spore Coat Polysaccharide Biosynthesis Protein SpsA, Chain A"/>
    <property type="match status" value="1"/>
</dbReference>
<evidence type="ECO:0000256" key="6">
    <source>
        <dbReference type="SAM" id="MobiDB-lite"/>
    </source>
</evidence>
<dbReference type="SUPFAM" id="SSF51126">
    <property type="entry name" value="Pectin lyase-like"/>
    <property type="match status" value="1"/>
</dbReference>